<reference evidence="3 4" key="3">
    <citation type="journal article" date="2017" name="G3 (Bethesda)">
        <title>Comparative analysis highlights variable genome content of wheat rusts and divergence of the mating loci.</title>
        <authorList>
            <person name="Cuomo C.A."/>
            <person name="Bakkeren G."/>
            <person name="Khalil H.B."/>
            <person name="Panwar V."/>
            <person name="Joly D."/>
            <person name="Linning R."/>
            <person name="Sakthikumar S."/>
            <person name="Song X."/>
            <person name="Adiconis X."/>
            <person name="Fan L."/>
            <person name="Goldberg J.M."/>
            <person name="Levin J.Z."/>
            <person name="Young S."/>
            <person name="Zeng Q."/>
            <person name="Anikster Y."/>
            <person name="Bruce M."/>
            <person name="Wang M."/>
            <person name="Yin C."/>
            <person name="McCallum B."/>
            <person name="Szabo L.J."/>
            <person name="Hulbert S."/>
            <person name="Chen X."/>
            <person name="Fellers J.P."/>
        </authorList>
    </citation>
    <scope>NUCLEOTIDE SEQUENCE</scope>
    <source>
        <strain evidence="3">isolate 1-1 / race 1 (BBBD)</strain>
        <strain evidence="4">Isolate 1-1 / race 1 (BBBD)</strain>
    </source>
</reference>
<reference evidence="3" key="4">
    <citation type="submission" date="2025-05" db="UniProtKB">
        <authorList>
            <consortium name="EnsemblFungi"/>
        </authorList>
    </citation>
    <scope>IDENTIFICATION</scope>
    <source>
        <strain evidence="3">isolate 1-1 / race 1 (BBBD)</strain>
    </source>
</reference>
<proteinExistence type="predicted"/>
<feature type="compositionally biased region" description="Low complexity" evidence="1">
    <location>
        <begin position="384"/>
        <end position="399"/>
    </location>
</feature>
<gene>
    <name evidence="2" type="ORF">PTTG_28922</name>
</gene>
<protein>
    <submittedName>
        <fullName evidence="2 3">Uncharacterized protein</fullName>
    </submittedName>
</protein>
<keyword evidence="4" id="KW-1185">Reference proteome</keyword>
<sequence length="417" mass="45269">MPPKKRSRRTARIIRTSSPDHHDARASTTPEARRTRSGRRFAAPSASSPVGTRGRKPRASRRPNLGPSPVEVGRKRKVFVVESEDSDQETGRARRRRRGNGPNTLTHISDQNNRQELAGEKDDFVFTGVGTARGPKVVNFPWDFSIPVSQLGKVDQHIECFAHVEDDDLKSVLKRVGCDAVVRKREQLIKLVLAFGPLIEGLPDSGRTAPNESEPLSHGADLDQSQHPAPTPAAALQVSQGPSGRSYNREQAQQEPAIPNHTDLIDWGTPDQGPAPPNNGQQNRTAVSPTSPAIRQSGEDAIPATTPGLTPDLPGQLDSDETQTGSPLSLSYLDRGLKGIQKLLAQQSQKISALQEDASLTIRHQRDMLEILGQISEKVETGSTKRTASSRPSTASAKPKISRQGRLKVGANLFTCT</sequence>
<feature type="region of interest" description="Disordered" evidence="1">
    <location>
        <begin position="200"/>
        <end position="326"/>
    </location>
</feature>
<evidence type="ECO:0000256" key="1">
    <source>
        <dbReference type="SAM" id="MobiDB-lite"/>
    </source>
</evidence>
<feature type="region of interest" description="Disordered" evidence="1">
    <location>
        <begin position="379"/>
        <end position="402"/>
    </location>
</feature>
<evidence type="ECO:0000313" key="4">
    <source>
        <dbReference type="Proteomes" id="UP000005240"/>
    </source>
</evidence>
<evidence type="ECO:0000313" key="2">
    <source>
        <dbReference type="EMBL" id="OAV88763.1"/>
    </source>
</evidence>
<name>A0A180GA10_PUCT1</name>
<feature type="region of interest" description="Disordered" evidence="1">
    <location>
        <begin position="1"/>
        <end position="107"/>
    </location>
</feature>
<dbReference type="AlphaFoldDB" id="A0A180GA10"/>
<dbReference type="Proteomes" id="UP000005240">
    <property type="component" value="Unassembled WGS sequence"/>
</dbReference>
<feature type="compositionally biased region" description="Polar residues" evidence="1">
    <location>
        <begin position="237"/>
        <end position="254"/>
    </location>
</feature>
<feature type="compositionally biased region" description="Basic residues" evidence="1">
    <location>
        <begin position="1"/>
        <end position="12"/>
    </location>
</feature>
<accession>A0A180GA10</accession>
<evidence type="ECO:0000313" key="3">
    <source>
        <dbReference type="EnsemblFungi" id="PTTG_28922-t43_1-p1"/>
    </source>
</evidence>
<reference evidence="2" key="2">
    <citation type="submission" date="2016-05" db="EMBL/GenBank/DDBJ databases">
        <title>Comparative analysis highlights variable genome content of wheat rusts and divergence of the mating loci.</title>
        <authorList>
            <person name="Cuomo C.A."/>
            <person name="Bakkeren G."/>
            <person name="Szabo L."/>
            <person name="Khalil H."/>
            <person name="Joly D."/>
            <person name="Goldberg J."/>
            <person name="Young S."/>
            <person name="Zeng Q."/>
            <person name="Fellers J."/>
        </authorList>
    </citation>
    <scope>NUCLEOTIDE SEQUENCE [LARGE SCALE GENOMIC DNA]</scope>
    <source>
        <strain evidence="2">1-1 BBBD Race 1</strain>
    </source>
</reference>
<feature type="compositionally biased region" description="Polar residues" evidence="1">
    <location>
        <begin position="278"/>
        <end position="294"/>
    </location>
</feature>
<dbReference type="EMBL" id="ADAS02000155">
    <property type="protein sequence ID" value="OAV88763.1"/>
    <property type="molecule type" value="Genomic_DNA"/>
</dbReference>
<reference evidence="2" key="1">
    <citation type="submission" date="2009-11" db="EMBL/GenBank/DDBJ databases">
        <authorList>
            <consortium name="The Broad Institute Genome Sequencing Platform"/>
            <person name="Ward D."/>
            <person name="Feldgarden M."/>
            <person name="Earl A."/>
            <person name="Young S.K."/>
            <person name="Zeng Q."/>
            <person name="Koehrsen M."/>
            <person name="Alvarado L."/>
            <person name="Berlin A."/>
            <person name="Bochicchio J."/>
            <person name="Borenstein D."/>
            <person name="Chapman S.B."/>
            <person name="Chen Z."/>
            <person name="Engels R."/>
            <person name="Freedman E."/>
            <person name="Gellesch M."/>
            <person name="Goldberg J."/>
            <person name="Griggs A."/>
            <person name="Gujja S."/>
            <person name="Heilman E."/>
            <person name="Heiman D."/>
            <person name="Hepburn T."/>
            <person name="Howarth C."/>
            <person name="Jen D."/>
            <person name="Larson L."/>
            <person name="Lewis B."/>
            <person name="Mehta T."/>
            <person name="Park D."/>
            <person name="Pearson M."/>
            <person name="Roberts A."/>
            <person name="Saif S."/>
            <person name="Shea T."/>
            <person name="Shenoy N."/>
            <person name="Sisk P."/>
            <person name="Stolte C."/>
            <person name="Sykes S."/>
            <person name="Thomson T."/>
            <person name="Walk T."/>
            <person name="White J."/>
            <person name="Yandava C."/>
            <person name="Izard J."/>
            <person name="Baranova O.V."/>
            <person name="Blanton J.M."/>
            <person name="Tanner A.C."/>
            <person name="Dewhirst F.E."/>
            <person name="Haas B."/>
            <person name="Nusbaum C."/>
            <person name="Birren B."/>
        </authorList>
    </citation>
    <scope>NUCLEOTIDE SEQUENCE [LARGE SCALE GENOMIC DNA]</scope>
    <source>
        <strain evidence="2">1-1 BBBD Race 1</strain>
    </source>
</reference>
<organism evidence="2">
    <name type="scientific">Puccinia triticina (isolate 1-1 / race 1 (BBBD))</name>
    <name type="common">Brown leaf rust fungus</name>
    <dbReference type="NCBI Taxonomy" id="630390"/>
    <lineage>
        <taxon>Eukaryota</taxon>
        <taxon>Fungi</taxon>
        <taxon>Dikarya</taxon>
        <taxon>Basidiomycota</taxon>
        <taxon>Pucciniomycotina</taxon>
        <taxon>Pucciniomycetes</taxon>
        <taxon>Pucciniales</taxon>
        <taxon>Pucciniaceae</taxon>
        <taxon>Puccinia</taxon>
    </lineage>
</organism>
<dbReference type="VEuPathDB" id="FungiDB:PTTG_28922"/>
<dbReference type="EnsemblFungi" id="PTTG_28922-t43_1">
    <property type="protein sequence ID" value="PTTG_28922-t43_1-p1"/>
    <property type="gene ID" value="PTTG_28922"/>
</dbReference>